<dbReference type="Proteomes" id="UP001141434">
    <property type="component" value="Unassembled WGS sequence"/>
</dbReference>
<evidence type="ECO:0008006" key="4">
    <source>
        <dbReference type="Google" id="ProtNLM"/>
    </source>
</evidence>
<dbReference type="EMBL" id="JAPMSZ010000002">
    <property type="protein sequence ID" value="KAJ5111812.1"/>
    <property type="molecule type" value="Genomic_DNA"/>
</dbReference>
<proteinExistence type="predicted"/>
<gene>
    <name evidence="2" type="ORF">NUU61_001442</name>
</gene>
<dbReference type="RefSeq" id="XP_056515291.1">
    <property type="nucleotide sequence ID" value="XM_056652024.1"/>
</dbReference>
<dbReference type="OrthoDB" id="4337659at2759"/>
<protein>
    <recommendedName>
        <fullName evidence="4">Protein kinase domain-containing protein</fullName>
    </recommendedName>
</protein>
<organism evidence="2 3">
    <name type="scientific">Penicillium alfredii</name>
    <dbReference type="NCBI Taxonomy" id="1506179"/>
    <lineage>
        <taxon>Eukaryota</taxon>
        <taxon>Fungi</taxon>
        <taxon>Dikarya</taxon>
        <taxon>Ascomycota</taxon>
        <taxon>Pezizomycotina</taxon>
        <taxon>Eurotiomycetes</taxon>
        <taxon>Eurotiomycetidae</taxon>
        <taxon>Eurotiales</taxon>
        <taxon>Aspergillaceae</taxon>
        <taxon>Penicillium</taxon>
    </lineage>
</organism>
<dbReference type="SUPFAM" id="SSF56112">
    <property type="entry name" value="Protein kinase-like (PK-like)"/>
    <property type="match status" value="1"/>
</dbReference>
<feature type="region of interest" description="Disordered" evidence="1">
    <location>
        <begin position="1"/>
        <end position="46"/>
    </location>
</feature>
<dbReference type="GeneID" id="81391192"/>
<name>A0A9W9KNB1_9EURO</name>
<dbReference type="Gene3D" id="1.10.510.10">
    <property type="entry name" value="Transferase(Phosphotransferase) domain 1"/>
    <property type="match status" value="1"/>
</dbReference>
<reference evidence="2" key="2">
    <citation type="journal article" date="2023" name="IMA Fungus">
        <title>Comparative genomic study of the Penicillium genus elucidates a diverse pangenome and 15 lateral gene transfer events.</title>
        <authorList>
            <person name="Petersen C."/>
            <person name="Sorensen T."/>
            <person name="Nielsen M.R."/>
            <person name="Sondergaard T.E."/>
            <person name="Sorensen J.L."/>
            <person name="Fitzpatrick D.A."/>
            <person name="Frisvad J.C."/>
            <person name="Nielsen K.L."/>
        </authorList>
    </citation>
    <scope>NUCLEOTIDE SEQUENCE</scope>
    <source>
        <strain evidence="2">IBT 34128</strain>
    </source>
</reference>
<dbReference type="InterPro" id="IPR011009">
    <property type="entry name" value="Kinase-like_dom_sf"/>
</dbReference>
<feature type="non-terminal residue" evidence="2">
    <location>
        <position position="267"/>
    </location>
</feature>
<evidence type="ECO:0000313" key="3">
    <source>
        <dbReference type="Proteomes" id="UP001141434"/>
    </source>
</evidence>
<dbReference type="AlphaFoldDB" id="A0A9W9KNB1"/>
<keyword evidence="3" id="KW-1185">Reference proteome</keyword>
<reference evidence="2" key="1">
    <citation type="submission" date="2022-11" db="EMBL/GenBank/DDBJ databases">
        <authorList>
            <person name="Petersen C."/>
        </authorList>
    </citation>
    <scope>NUCLEOTIDE SEQUENCE</scope>
    <source>
        <strain evidence="2">IBT 34128</strain>
    </source>
</reference>
<feature type="non-terminal residue" evidence="2">
    <location>
        <position position="1"/>
    </location>
</feature>
<evidence type="ECO:0000256" key="1">
    <source>
        <dbReference type="SAM" id="MobiDB-lite"/>
    </source>
</evidence>
<comment type="caution">
    <text evidence="2">The sequence shown here is derived from an EMBL/GenBank/DDBJ whole genome shotgun (WGS) entry which is preliminary data.</text>
</comment>
<accession>A0A9W9KNB1</accession>
<sequence>EAGRALPGVASDPPPSHDSRAQAPTIPSGRAAPPPNRTENRHQQPKIRQVAGNPWLTYEGVMEIYQGRSVVLARHRSNKGELVNIQWLEQTSASKTVADTINHLSHHSFPRLLECYQQGDHAFLVWEPVELSVSQILASRCSITQSELVAIISAVRTDFLYALNRREANSRAGGIRHLRDRGRALATLDADKILLTDSGEVKIAGVEHCQISASEMDAATLKLVALAEIVRRLMKKNGPRFAWGAEAESLPQRLTTLTADSIDEFLR</sequence>
<evidence type="ECO:0000313" key="2">
    <source>
        <dbReference type="EMBL" id="KAJ5111812.1"/>
    </source>
</evidence>